<protein>
    <submittedName>
        <fullName evidence="1">Uncharacterized protein</fullName>
    </submittedName>
</protein>
<reference evidence="1" key="1">
    <citation type="submission" date="2018-05" db="EMBL/GenBank/DDBJ databases">
        <authorList>
            <person name="Lanie J.A."/>
            <person name="Ng W.-L."/>
            <person name="Kazmierczak K.M."/>
            <person name="Andrzejewski T.M."/>
            <person name="Davidsen T.M."/>
            <person name="Wayne K.J."/>
            <person name="Tettelin H."/>
            <person name="Glass J.I."/>
            <person name="Rusch D."/>
            <person name="Podicherti R."/>
            <person name="Tsui H.-C.T."/>
            <person name="Winkler M.E."/>
        </authorList>
    </citation>
    <scope>NUCLEOTIDE SEQUENCE</scope>
</reference>
<accession>A0A382NJ08</accession>
<dbReference type="EMBL" id="UINC01099987">
    <property type="protein sequence ID" value="SVC59682.1"/>
    <property type="molecule type" value="Genomic_DNA"/>
</dbReference>
<sequence length="34" mass="3710">RIIIYLLTPGNGVLEGNSLETKFTSGRSFVTGIR</sequence>
<organism evidence="1">
    <name type="scientific">marine metagenome</name>
    <dbReference type="NCBI Taxonomy" id="408172"/>
    <lineage>
        <taxon>unclassified sequences</taxon>
        <taxon>metagenomes</taxon>
        <taxon>ecological metagenomes</taxon>
    </lineage>
</organism>
<gene>
    <name evidence="1" type="ORF">METZ01_LOCUS312536</name>
</gene>
<name>A0A382NJ08_9ZZZZ</name>
<proteinExistence type="predicted"/>
<evidence type="ECO:0000313" key="1">
    <source>
        <dbReference type="EMBL" id="SVC59682.1"/>
    </source>
</evidence>
<feature type="non-terminal residue" evidence="1">
    <location>
        <position position="1"/>
    </location>
</feature>
<dbReference type="AlphaFoldDB" id="A0A382NJ08"/>